<gene>
    <name evidence="2" type="ORF">LC1Nh_0458</name>
</gene>
<dbReference type="AlphaFoldDB" id="A0A5Q0UHJ1"/>
<proteinExistence type="predicted"/>
<feature type="domain" description="Ribbon-helix-helix protein CopG" evidence="1">
    <location>
        <begin position="4"/>
        <end position="43"/>
    </location>
</feature>
<evidence type="ECO:0000313" key="2">
    <source>
        <dbReference type="EMBL" id="QGA80359.1"/>
    </source>
</evidence>
<dbReference type="OrthoDB" id="56938at2157"/>
<accession>A0A5Q0UHJ1</accession>
<organism evidence="2 3">
    <name type="scientific">Candidatus Nanohalobium constans</name>
    <dbReference type="NCBI Taxonomy" id="2565781"/>
    <lineage>
        <taxon>Archaea</taxon>
        <taxon>Candidatus Nanohalarchaeota</taxon>
        <taxon>Candidatus Nanohalobia</taxon>
        <taxon>Candidatus Nanohalobiales</taxon>
        <taxon>Candidatus Nanohalobiaceae</taxon>
        <taxon>Candidatus Nanohalobium</taxon>
    </lineage>
</organism>
<dbReference type="CDD" id="cd22231">
    <property type="entry name" value="RHH_NikR_HicB-like"/>
    <property type="match status" value="1"/>
</dbReference>
<keyword evidence="3" id="KW-1185">Reference proteome</keyword>
<dbReference type="InterPro" id="IPR002145">
    <property type="entry name" value="CopG"/>
</dbReference>
<dbReference type="Gene3D" id="6.10.10.120">
    <property type="entry name" value="Antitoxin ParD1-like"/>
    <property type="match status" value="1"/>
</dbReference>
<dbReference type="GO" id="GO:0006355">
    <property type="term" value="P:regulation of DNA-templated transcription"/>
    <property type="evidence" value="ECO:0007669"/>
    <property type="project" value="InterPro"/>
</dbReference>
<dbReference type="KEGG" id="ncon:LC1Nh_0458"/>
<dbReference type="EMBL" id="CP040089">
    <property type="protein sequence ID" value="QGA80359.1"/>
    <property type="molecule type" value="Genomic_DNA"/>
</dbReference>
<dbReference type="InterPro" id="IPR038296">
    <property type="entry name" value="ParD_sf"/>
</dbReference>
<reference evidence="3" key="1">
    <citation type="submission" date="2019-05" db="EMBL/GenBank/DDBJ databases">
        <title>Candidatus Nanohalobium constans, a novel model system to study the DPANN nano-sized archaea: genomic and physiological characterization of a nanoarchaeon co-cultured with its chitinotrophic host.</title>
        <authorList>
            <person name="La Cono V."/>
            <person name="Arcadi E."/>
            <person name="Crisafi F."/>
            <person name="Denaro R."/>
            <person name="La Spada G."/>
            <person name="Messina E."/>
            <person name="Smedile F."/>
            <person name="Toshchakov S.V."/>
            <person name="Shevchenko M.A."/>
            <person name="Golyshin P.N."/>
            <person name="Golyshina O.V."/>
            <person name="Ferrer M."/>
            <person name="Rohde M."/>
            <person name="Mushegian A."/>
            <person name="Sorokin D.Y."/>
            <person name="Giuliano L."/>
            <person name="Yakimov M.M."/>
        </authorList>
    </citation>
    <scope>NUCLEOTIDE SEQUENCE [LARGE SCALE GENOMIC DNA]</scope>
    <source>
        <strain evidence="3">LC1Nh</strain>
    </source>
</reference>
<evidence type="ECO:0000259" key="1">
    <source>
        <dbReference type="Pfam" id="PF01402"/>
    </source>
</evidence>
<dbReference type="Proteomes" id="UP000377803">
    <property type="component" value="Chromosome"/>
</dbReference>
<dbReference type="SUPFAM" id="SSF47598">
    <property type="entry name" value="Ribbon-helix-helix"/>
    <property type="match status" value="1"/>
</dbReference>
<protein>
    <submittedName>
        <fullName evidence="2">Type II toxin-antitoxin system ParD family antitoxin</fullName>
    </submittedName>
</protein>
<dbReference type="GeneID" id="42364842"/>
<evidence type="ECO:0000313" key="3">
    <source>
        <dbReference type="Proteomes" id="UP000377803"/>
    </source>
</evidence>
<sequence>MPTTSVEIPEVLKKRIEQKVESGEYTSNSDFIRYAVRRMLDKEDTLSPKAVAELNKRIDYSGEQLTGLEEA</sequence>
<dbReference type="InterPro" id="IPR010985">
    <property type="entry name" value="Ribbon_hlx_hlx"/>
</dbReference>
<dbReference type="RefSeq" id="WP_153550098.1">
    <property type="nucleotide sequence ID" value="NZ_CP040089.1"/>
</dbReference>
<dbReference type="Pfam" id="PF01402">
    <property type="entry name" value="RHH_1"/>
    <property type="match status" value="1"/>
</dbReference>
<name>A0A5Q0UHJ1_9ARCH</name>